<keyword evidence="1" id="KW-0812">Transmembrane</keyword>
<name>A0ABS6VNQ3_9GAMM</name>
<evidence type="ECO:0000313" key="3">
    <source>
        <dbReference type="Proteomes" id="UP001166291"/>
    </source>
</evidence>
<keyword evidence="1" id="KW-1133">Transmembrane helix</keyword>
<sequence length="137" mass="15618">MNNNLILIPVLIQVLLTIVLYISLNVVKVRAVKAGEVNEARRSLYEDAWPEYVLKLNNCIRNQFEVPVLFFVLSISFVVIEAVSYPVLILSWLFVISRVAHAYIHTGSNYVPLRRRIFTFGVIVVLLMSIMLAVSIL</sequence>
<feature type="transmembrane region" description="Helical" evidence="1">
    <location>
        <begin position="117"/>
        <end position="136"/>
    </location>
</feature>
<organism evidence="2 3">
    <name type="scientific">Zhongshania aquimaris</name>
    <dbReference type="NCBI Taxonomy" id="2857107"/>
    <lineage>
        <taxon>Bacteria</taxon>
        <taxon>Pseudomonadati</taxon>
        <taxon>Pseudomonadota</taxon>
        <taxon>Gammaproteobacteria</taxon>
        <taxon>Cellvibrionales</taxon>
        <taxon>Spongiibacteraceae</taxon>
        <taxon>Zhongshania</taxon>
    </lineage>
</organism>
<evidence type="ECO:0000313" key="2">
    <source>
        <dbReference type="EMBL" id="MBW2939948.1"/>
    </source>
</evidence>
<keyword evidence="3" id="KW-1185">Reference proteome</keyword>
<keyword evidence="1" id="KW-0472">Membrane</keyword>
<dbReference type="EMBL" id="JAHWDQ010000001">
    <property type="protein sequence ID" value="MBW2939948.1"/>
    <property type="molecule type" value="Genomic_DNA"/>
</dbReference>
<comment type="caution">
    <text evidence="2">The sequence shown here is derived from an EMBL/GenBank/DDBJ whole genome shotgun (WGS) entry which is preliminary data.</text>
</comment>
<feature type="transmembrane region" description="Helical" evidence="1">
    <location>
        <begin position="6"/>
        <end position="24"/>
    </location>
</feature>
<dbReference type="Proteomes" id="UP001166291">
    <property type="component" value="Unassembled WGS sequence"/>
</dbReference>
<protein>
    <submittedName>
        <fullName evidence="2">MAPEG family protein</fullName>
    </submittedName>
</protein>
<reference evidence="2" key="1">
    <citation type="submission" date="2021-07" db="EMBL/GenBank/DDBJ databases">
        <title>Zhongshania sp. CAU 1632 isolated from seawater.</title>
        <authorList>
            <person name="Kim W."/>
        </authorList>
    </citation>
    <scope>NUCLEOTIDE SEQUENCE</scope>
    <source>
        <strain evidence="2">CAU 1632</strain>
    </source>
</reference>
<dbReference type="Pfam" id="PF01124">
    <property type="entry name" value="MAPEG"/>
    <property type="match status" value="1"/>
</dbReference>
<gene>
    <name evidence="2" type="ORF">KXJ70_04140</name>
</gene>
<evidence type="ECO:0000256" key="1">
    <source>
        <dbReference type="SAM" id="Phobius"/>
    </source>
</evidence>
<proteinExistence type="predicted"/>
<dbReference type="InterPro" id="IPR001129">
    <property type="entry name" value="Membr-assoc_MAPEG"/>
</dbReference>
<dbReference type="RefSeq" id="WP_219042181.1">
    <property type="nucleotide sequence ID" value="NZ_JAHWDQ010000001.1"/>
</dbReference>
<accession>A0ABS6VNQ3</accession>